<evidence type="ECO:0000259" key="3">
    <source>
        <dbReference type="Pfam" id="PF00046"/>
    </source>
</evidence>
<proteinExistence type="predicted"/>
<keyword evidence="2" id="KW-0371">Homeobox</keyword>
<comment type="subcellular location">
    <subcellularLocation>
        <location evidence="1 2">Nucleus</location>
    </subcellularLocation>
</comment>
<organism evidence="4 5">
    <name type="scientific">Trichuris muris</name>
    <name type="common">Mouse whipworm</name>
    <dbReference type="NCBI Taxonomy" id="70415"/>
    <lineage>
        <taxon>Eukaryota</taxon>
        <taxon>Metazoa</taxon>
        <taxon>Ecdysozoa</taxon>
        <taxon>Nematoda</taxon>
        <taxon>Enoplea</taxon>
        <taxon>Dorylaimia</taxon>
        <taxon>Trichinellida</taxon>
        <taxon>Trichuridae</taxon>
        <taxon>Trichuris</taxon>
    </lineage>
</organism>
<dbReference type="SUPFAM" id="SSF46689">
    <property type="entry name" value="Homeodomain-like"/>
    <property type="match status" value="1"/>
</dbReference>
<evidence type="ECO:0000256" key="1">
    <source>
        <dbReference type="ARBA" id="ARBA00004123"/>
    </source>
</evidence>
<dbReference type="AlphaFoldDB" id="A0A5S6QUL6"/>
<reference evidence="5" key="1">
    <citation type="submission" date="2019-12" db="UniProtKB">
        <authorList>
            <consortium name="WormBaseParasite"/>
        </authorList>
    </citation>
    <scope>IDENTIFICATION</scope>
</reference>
<accession>A0A5S6QUL6</accession>
<evidence type="ECO:0000313" key="4">
    <source>
        <dbReference type="Proteomes" id="UP000046395"/>
    </source>
</evidence>
<keyword evidence="4" id="KW-1185">Reference proteome</keyword>
<dbReference type="GO" id="GO:0003677">
    <property type="term" value="F:DNA binding"/>
    <property type="evidence" value="ECO:0007669"/>
    <property type="project" value="UniProtKB-KW"/>
</dbReference>
<dbReference type="Proteomes" id="UP000046395">
    <property type="component" value="Unassembled WGS sequence"/>
</dbReference>
<dbReference type="InterPro" id="IPR009057">
    <property type="entry name" value="Homeodomain-like_sf"/>
</dbReference>
<dbReference type="Pfam" id="PF00046">
    <property type="entry name" value="Homeodomain"/>
    <property type="match status" value="1"/>
</dbReference>
<sequence>MSGHAVVYVDASDQVNRYLAAQTGLTVQQVRFLRAEFEKQGRNPMPEMLEILAVENGFEETQVKNLFNLHLAHVRRTDGIQSK</sequence>
<evidence type="ECO:0000313" key="5">
    <source>
        <dbReference type="WBParaSite" id="TMUE_3000010925.1"/>
    </source>
</evidence>
<protein>
    <submittedName>
        <fullName evidence="5">Homeobox domain-containing protein</fullName>
    </submittedName>
</protein>
<dbReference type="InterPro" id="IPR001356">
    <property type="entry name" value="HD"/>
</dbReference>
<evidence type="ECO:0000256" key="2">
    <source>
        <dbReference type="RuleBase" id="RU000682"/>
    </source>
</evidence>
<keyword evidence="2" id="KW-0238">DNA-binding</keyword>
<name>A0A5S6QUL6_TRIMR</name>
<dbReference type="WBParaSite" id="TMUE_3000010925.1">
    <property type="protein sequence ID" value="TMUE_3000010925.1"/>
    <property type="gene ID" value="WBGene00285148"/>
</dbReference>
<dbReference type="GO" id="GO:0005634">
    <property type="term" value="C:nucleus"/>
    <property type="evidence" value="ECO:0007669"/>
    <property type="project" value="UniProtKB-SubCell"/>
</dbReference>
<keyword evidence="2" id="KW-0539">Nucleus</keyword>
<feature type="domain" description="Homeobox" evidence="3">
    <location>
        <begin position="23"/>
        <end position="68"/>
    </location>
</feature>
<dbReference type="Gene3D" id="1.10.10.60">
    <property type="entry name" value="Homeodomain-like"/>
    <property type="match status" value="1"/>
</dbReference>